<dbReference type="GO" id="GO:0005737">
    <property type="term" value="C:cytoplasm"/>
    <property type="evidence" value="ECO:0000318"/>
    <property type="project" value="GO_Central"/>
</dbReference>
<organism evidence="2 3">
    <name type="scientific">Zostera marina</name>
    <name type="common">Eelgrass</name>
    <dbReference type="NCBI Taxonomy" id="29655"/>
    <lineage>
        <taxon>Eukaryota</taxon>
        <taxon>Viridiplantae</taxon>
        <taxon>Streptophyta</taxon>
        <taxon>Embryophyta</taxon>
        <taxon>Tracheophyta</taxon>
        <taxon>Spermatophyta</taxon>
        <taxon>Magnoliopsida</taxon>
        <taxon>Liliopsida</taxon>
        <taxon>Zosteraceae</taxon>
        <taxon>Zostera</taxon>
    </lineage>
</organism>
<keyword evidence="3" id="KW-1185">Reference proteome</keyword>
<dbReference type="InterPro" id="IPR051283">
    <property type="entry name" value="Sec_Metabolite_Acyltrans"/>
</dbReference>
<dbReference type="Pfam" id="PF02458">
    <property type="entry name" value="Transferase"/>
    <property type="match status" value="1"/>
</dbReference>
<dbReference type="OrthoDB" id="1862401at2759"/>
<evidence type="ECO:0000256" key="1">
    <source>
        <dbReference type="ARBA" id="ARBA00022679"/>
    </source>
</evidence>
<proteinExistence type="predicted"/>
<dbReference type="PANTHER" id="PTHR31896:SF12">
    <property type="entry name" value="HXXXD-TYPE ACYL-TRANSFERASE FAMILY PROTEIN"/>
    <property type="match status" value="1"/>
</dbReference>
<evidence type="ECO:0000313" key="2">
    <source>
        <dbReference type="EMBL" id="KMZ60142.1"/>
    </source>
</evidence>
<gene>
    <name evidence="2" type="ORF">ZOSMA_5G00010</name>
</gene>
<dbReference type="AlphaFoldDB" id="A0A0K9NVR4"/>
<dbReference type="GO" id="GO:0016747">
    <property type="term" value="F:acyltransferase activity, transferring groups other than amino-acyl groups"/>
    <property type="evidence" value="ECO:0000318"/>
    <property type="project" value="GO_Central"/>
</dbReference>
<dbReference type="PANTHER" id="PTHR31896">
    <property type="entry name" value="FAMILY REGULATORY PROTEIN, PUTATIVE (AFU_ORTHOLOGUE AFUA_3G14730)-RELATED"/>
    <property type="match status" value="1"/>
</dbReference>
<protein>
    <submittedName>
        <fullName evidence="2">Uncharacterized protein</fullName>
    </submittedName>
</protein>
<comment type="caution">
    <text evidence="2">The sequence shown here is derived from an EMBL/GenBank/DDBJ whole genome shotgun (WGS) entry which is preliminary data.</text>
</comment>
<dbReference type="Gene3D" id="3.30.559.10">
    <property type="entry name" value="Chloramphenicol acetyltransferase-like domain"/>
    <property type="match status" value="1"/>
</dbReference>
<reference evidence="3" key="1">
    <citation type="journal article" date="2016" name="Nature">
        <title>The genome of the seagrass Zostera marina reveals angiosperm adaptation to the sea.</title>
        <authorList>
            <person name="Olsen J.L."/>
            <person name="Rouze P."/>
            <person name="Verhelst B."/>
            <person name="Lin Y.-C."/>
            <person name="Bayer T."/>
            <person name="Collen J."/>
            <person name="Dattolo E."/>
            <person name="De Paoli E."/>
            <person name="Dittami S."/>
            <person name="Maumus F."/>
            <person name="Michel G."/>
            <person name="Kersting A."/>
            <person name="Lauritano C."/>
            <person name="Lohaus R."/>
            <person name="Toepel M."/>
            <person name="Tonon T."/>
            <person name="Vanneste K."/>
            <person name="Amirebrahimi M."/>
            <person name="Brakel J."/>
            <person name="Bostroem C."/>
            <person name="Chovatia M."/>
            <person name="Grimwood J."/>
            <person name="Jenkins J.W."/>
            <person name="Jueterbock A."/>
            <person name="Mraz A."/>
            <person name="Stam W.T."/>
            <person name="Tice H."/>
            <person name="Bornberg-Bauer E."/>
            <person name="Green P.J."/>
            <person name="Pearson G.A."/>
            <person name="Procaccini G."/>
            <person name="Duarte C.M."/>
            <person name="Schmutz J."/>
            <person name="Reusch T.B.H."/>
            <person name="Van de Peer Y."/>
        </authorList>
    </citation>
    <scope>NUCLEOTIDE SEQUENCE [LARGE SCALE GENOMIC DNA]</scope>
    <source>
        <strain evidence="3">cv. Finnish</strain>
    </source>
</reference>
<sequence>MDQGYHHPVTRYNDPLSNIRKILPEYPYLECASCWWPGENRGGEVYELEREAPSFWVSVVFTCWQCSYTSKSSSRHVSLRWLYTCKPPVLKVAIFHFSSESIAKLKEKANKATGNNRTISSFQALSGLVWRCITRARGFPKTDLVTCHLTFDNRARLQPPCSPNYYGNNLTAVVSYATVGEILTNDLGWIGELLKKKAVAQTDGPIRESVVQWLNNRDKLMMVHSSMFQPISLD</sequence>
<dbReference type="InterPro" id="IPR023213">
    <property type="entry name" value="CAT-like_dom_sf"/>
</dbReference>
<name>A0A0K9NVR4_ZOSMR</name>
<evidence type="ECO:0000313" key="3">
    <source>
        <dbReference type="Proteomes" id="UP000036987"/>
    </source>
</evidence>
<dbReference type="EMBL" id="LFYR01001623">
    <property type="protein sequence ID" value="KMZ60142.1"/>
    <property type="molecule type" value="Genomic_DNA"/>
</dbReference>
<dbReference type="Proteomes" id="UP000036987">
    <property type="component" value="Unassembled WGS sequence"/>
</dbReference>
<dbReference type="STRING" id="29655.A0A0K9NVR4"/>
<keyword evidence="1" id="KW-0808">Transferase</keyword>
<accession>A0A0K9NVR4</accession>